<dbReference type="InterPro" id="IPR032466">
    <property type="entry name" value="Metal_Hydrolase"/>
</dbReference>
<dbReference type="PIRSF" id="PIRSF038994">
    <property type="entry name" value="NagA"/>
    <property type="match status" value="1"/>
</dbReference>
<evidence type="ECO:0000256" key="8">
    <source>
        <dbReference type="PIRSR" id="PIRSR038994-3"/>
    </source>
</evidence>
<keyword evidence="3 5" id="KW-0378">Hydrolase</keyword>
<evidence type="ECO:0000256" key="4">
    <source>
        <dbReference type="ARBA" id="ARBA00023277"/>
    </source>
</evidence>
<dbReference type="NCBIfam" id="TIGR00221">
    <property type="entry name" value="nagA"/>
    <property type="match status" value="1"/>
</dbReference>
<feature type="binding site" evidence="8">
    <location>
        <position position="218"/>
    </location>
    <ligand>
        <name>Zn(2+)</name>
        <dbReference type="ChEBI" id="CHEBI:29105"/>
    </ligand>
</feature>
<feature type="binding site" evidence="8">
    <location>
        <position position="131"/>
    </location>
    <ligand>
        <name>Zn(2+)</name>
        <dbReference type="ChEBI" id="CHEBI:29105"/>
    </ligand>
</feature>
<dbReference type="GO" id="GO:0046872">
    <property type="term" value="F:metal ion binding"/>
    <property type="evidence" value="ECO:0007669"/>
    <property type="project" value="UniProtKB-KW"/>
</dbReference>
<keyword evidence="4 5" id="KW-0119">Carbohydrate metabolism</keyword>
<dbReference type="SUPFAM" id="SSF51338">
    <property type="entry name" value="Composite domain of metallo-dependent hydrolases"/>
    <property type="match status" value="1"/>
</dbReference>
<feature type="binding site" evidence="7">
    <location>
        <begin position="221"/>
        <end position="222"/>
    </location>
    <ligand>
        <name>substrate</name>
    </ligand>
</feature>
<evidence type="ECO:0000256" key="3">
    <source>
        <dbReference type="ARBA" id="ARBA00022801"/>
    </source>
</evidence>
<feature type="binding site" evidence="7">
    <location>
        <begin position="309"/>
        <end position="311"/>
    </location>
    <ligand>
        <name>substrate</name>
    </ligand>
</feature>
<feature type="binding site" evidence="8">
    <location>
        <position position="197"/>
    </location>
    <ligand>
        <name>Zn(2+)</name>
        <dbReference type="ChEBI" id="CHEBI:29105"/>
    </ligand>
</feature>
<feature type="binding site" evidence="7">
    <location>
        <position position="142"/>
    </location>
    <ligand>
        <name>substrate</name>
    </ligand>
</feature>
<accession>A0A3E0VU91</accession>
<feature type="binding site" evidence="7">
    <location>
        <position position="229"/>
    </location>
    <ligand>
        <name>substrate</name>
    </ligand>
</feature>
<dbReference type="GO" id="GO:0008448">
    <property type="term" value="F:N-acetylglucosamine-6-phosphate deacetylase activity"/>
    <property type="evidence" value="ECO:0007669"/>
    <property type="project" value="InterPro"/>
</dbReference>
<evidence type="ECO:0000313" key="10">
    <source>
        <dbReference type="EMBL" id="RFA13416.1"/>
    </source>
</evidence>
<gene>
    <name evidence="10" type="ORF">B7R22_12105</name>
</gene>
<evidence type="ECO:0000256" key="1">
    <source>
        <dbReference type="ARBA" id="ARBA00010716"/>
    </source>
</evidence>
<dbReference type="AlphaFoldDB" id="A0A3E0VU91"/>
<dbReference type="Pfam" id="PF01979">
    <property type="entry name" value="Amidohydro_1"/>
    <property type="match status" value="1"/>
</dbReference>
<dbReference type="PANTHER" id="PTHR11113">
    <property type="entry name" value="N-ACETYLGLUCOSAMINE-6-PHOSPHATE DEACETYLASE"/>
    <property type="match status" value="1"/>
</dbReference>
<evidence type="ECO:0000259" key="9">
    <source>
        <dbReference type="Pfam" id="PF01979"/>
    </source>
</evidence>
<comment type="similarity">
    <text evidence="1 5">Belongs to the metallo-dependent hydrolases superfamily. NagA family.</text>
</comment>
<dbReference type="OrthoDB" id="9776488at2"/>
<dbReference type="Proteomes" id="UP000256541">
    <property type="component" value="Unassembled WGS sequence"/>
</dbReference>
<dbReference type="GO" id="GO:0006046">
    <property type="term" value="P:N-acetylglucosamine catabolic process"/>
    <property type="evidence" value="ECO:0007669"/>
    <property type="project" value="TreeGrafter"/>
</dbReference>
<name>A0A3E0VU91_9MICO</name>
<dbReference type="InterPro" id="IPR003764">
    <property type="entry name" value="GlcNAc_6-P_deAcase"/>
</dbReference>
<feature type="binding site" evidence="7">
    <location>
        <position position="253"/>
    </location>
    <ligand>
        <name>substrate</name>
    </ligand>
</feature>
<evidence type="ECO:0000256" key="6">
    <source>
        <dbReference type="PIRSR" id="PIRSR038994-1"/>
    </source>
</evidence>
<dbReference type="Gene3D" id="2.30.40.10">
    <property type="entry name" value="Urease, subunit C, domain 1"/>
    <property type="match status" value="1"/>
</dbReference>
<protein>
    <submittedName>
        <fullName evidence="10">N-acetylglucosamine-6-phosphate deacetylase</fullName>
    </submittedName>
</protein>
<dbReference type="InterPro" id="IPR011059">
    <property type="entry name" value="Metal-dep_hydrolase_composite"/>
</dbReference>
<comment type="cofactor">
    <cofactor evidence="8">
        <name>a divalent metal cation</name>
        <dbReference type="ChEBI" id="CHEBI:60240"/>
    </cofactor>
    <text evidence="8">Binds 1 divalent metal cation per subunit.</text>
</comment>
<feature type="domain" description="Amidohydrolase-related" evidence="9">
    <location>
        <begin position="57"/>
        <end position="380"/>
    </location>
</feature>
<reference evidence="10 11" key="1">
    <citation type="submission" date="2017-04" db="EMBL/GenBank/DDBJ databases">
        <title>Comparative genome analysis of Subtercola boreus.</title>
        <authorList>
            <person name="Cho Y.-J."/>
            <person name="Cho A."/>
            <person name="Kim O.-S."/>
            <person name="Lee J.-I."/>
        </authorList>
    </citation>
    <scope>NUCLEOTIDE SEQUENCE [LARGE SCALE GENOMIC DNA]</scope>
    <source>
        <strain evidence="10 11">P27479</strain>
    </source>
</reference>
<proteinExistence type="inferred from homology"/>
<dbReference type="RefSeq" id="WP_116412006.1">
    <property type="nucleotide sequence ID" value="NZ_NBXB01000034.1"/>
</dbReference>
<evidence type="ECO:0000256" key="5">
    <source>
        <dbReference type="PIRNR" id="PIRNR038994"/>
    </source>
</evidence>
<comment type="caution">
    <text evidence="10">The sequence shown here is derived from an EMBL/GenBank/DDBJ whole genome shotgun (WGS) entry which is preliminary data.</text>
</comment>
<dbReference type="Gene3D" id="3.20.20.140">
    <property type="entry name" value="Metal-dependent hydrolases"/>
    <property type="match status" value="1"/>
</dbReference>
<feature type="active site" description="Proton donor/acceptor" evidence="6">
    <location>
        <position position="275"/>
    </location>
</feature>
<evidence type="ECO:0000256" key="2">
    <source>
        <dbReference type="ARBA" id="ARBA00022723"/>
    </source>
</evidence>
<dbReference type="SUPFAM" id="SSF51556">
    <property type="entry name" value="Metallo-dependent hydrolases"/>
    <property type="match status" value="1"/>
</dbReference>
<sequence length="386" mass="40079">MTVVIHSATKVDADGVVEDFWLAFSGATLAATGTGTGWHGWSTADNAVVVNAGGRWLTPGFIDVHSHGGGGFSFDDGTDAIQGALAMHRAHGTTRSVISLVANPVEQLCESLALIADLTETDPLVLGSHLEGPFLARNHRGAHNPAYLCTPTAELVDAFLAAGRGTIRQVTLAPELTGALDAIDRFVAAGVTVGVGHTDADFELTREAFDHGATLLTHAFNAMPGIKHREPGPVTAALGDPRVALELILDGFHVHPEVARVAFFAAPMRILLITDAMAAAGSVDGHYKLGDLNVSVSDGRAMLSGTTTIAGSTLTQDVALRSAIFDSETDPVLAVRAMTASPARALGLDETLGYLAPGFAADVVLLSTDWTVDAVWAAGKPTTHTD</sequence>
<keyword evidence="2 8" id="KW-0479">Metal-binding</keyword>
<dbReference type="EMBL" id="NBXB01000034">
    <property type="protein sequence ID" value="RFA13416.1"/>
    <property type="molecule type" value="Genomic_DNA"/>
</dbReference>
<evidence type="ECO:0000256" key="7">
    <source>
        <dbReference type="PIRSR" id="PIRSR038994-2"/>
    </source>
</evidence>
<evidence type="ECO:0000313" key="11">
    <source>
        <dbReference type="Proteomes" id="UP000256541"/>
    </source>
</evidence>
<dbReference type="PANTHER" id="PTHR11113:SF14">
    <property type="entry name" value="N-ACETYLGLUCOSAMINE-6-PHOSPHATE DEACETYLASE"/>
    <property type="match status" value="1"/>
</dbReference>
<dbReference type="InterPro" id="IPR006680">
    <property type="entry name" value="Amidohydro-rel"/>
</dbReference>
<organism evidence="10 11">
    <name type="scientific">Subtercola boreus</name>
    <dbReference type="NCBI Taxonomy" id="120213"/>
    <lineage>
        <taxon>Bacteria</taxon>
        <taxon>Bacillati</taxon>
        <taxon>Actinomycetota</taxon>
        <taxon>Actinomycetes</taxon>
        <taxon>Micrococcales</taxon>
        <taxon>Microbacteriaceae</taxon>
        <taxon>Subtercola</taxon>
    </lineage>
</organism>